<evidence type="ECO:0000256" key="1">
    <source>
        <dbReference type="ARBA" id="ARBA00001946"/>
    </source>
</evidence>
<evidence type="ECO:0000256" key="2">
    <source>
        <dbReference type="ARBA" id="ARBA00022649"/>
    </source>
</evidence>
<dbReference type="InterPro" id="IPR010982">
    <property type="entry name" value="Lambda_DNA-bd_dom_sf"/>
</dbReference>
<dbReference type="PANTHER" id="PTHR33571:SF12">
    <property type="entry name" value="BSL3053 PROTEIN"/>
    <property type="match status" value="1"/>
</dbReference>
<evidence type="ECO:0000256" key="8">
    <source>
        <dbReference type="ARBA" id="ARBA00022842"/>
    </source>
</evidence>
<dbReference type="SUPFAM" id="SSF81301">
    <property type="entry name" value="Nucleotidyltransferase"/>
    <property type="match status" value="1"/>
</dbReference>
<dbReference type="PANTHER" id="PTHR33571">
    <property type="entry name" value="SSL8005 PROTEIN"/>
    <property type="match status" value="1"/>
</dbReference>
<dbReference type="InterPro" id="IPR052038">
    <property type="entry name" value="Type-VII_TA_antitoxin"/>
</dbReference>
<dbReference type="CDD" id="cd00093">
    <property type="entry name" value="HTH_XRE"/>
    <property type="match status" value="1"/>
</dbReference>
<evidence type="ECO:0000256" key="5">
    <source>
        <dbReference type="ARBA" id="ARBA00022723"/>
    </source>
</evidence>
<proteinExistence type="inferred from homology"/>
<keyword evidence="4" id="KW-0548">Nucleotidyltransferase</keyword>
<dbReference type="GO" id="GO:0003677">
    <property type="term" value="F:DNA binding"/>
    <property type="evidence" value="ECO:0007669"/>
    <property type="project" value="InterPro"/>
</dbReference>
<evidence type="ECO:0000313" key="11">
    <source>
        <dbReference type="EMBL" id="CAB4938613.1"/>
    </source>
</evidence>
<dbReference type="CDD" id="cd05403">
    <property type="entry name" value="NT_KNTase_like"/>
    <property type="match status" value="1"/>
</dbReference>
<accession>A0A6J7J5J5</accession>
<dbReference type="GO" id="GO:0046872">
    <property type="term" value="F:metal ion binding"/>
    <property type="evidence" value="ECO:0007669"/>
    <property type="project" value="UniProtKB-KW"/>
</dbReference>
<dbReference type="AlphaFoldDB" id="A0A6J7J5J5"/>
<evidence type="ECO:0000256" key="6">
    <source>
        <dbReference type="ARBA" id="ARBA00022741"/>
    </source>
</evidence>
<evidence type="ECO:0000259" key="10">
    <source>
        <dbReference type="PROSITE" id="PS50943"/>
    </source>
</evidence>
<dbReference type="Gene3D" id="3.30.460.10">
    <property type="entry name" value="Beta Polymerase, domain 2"/>
    <property type="match status" value="1"/>
</dbReference>
<dbReference type="Pfam" id="PF01381">
    <property type="entry name" value="HTH_3"/>
    <property type="match status" value="1"/>
</dbReference>
<evidence type="ECO:0000256" key="7">
    <source>
        <dbReference type="ARBA" id="ARBA00022840"/>
    </source>
</evidence>
<dbReference type="InterPro" id="IPR002934">
    <property type="entry name" value="Polymerase_NTP_transf_dom"/>
</dbReference>
<name>A0A6J7J5J5_9ZZZZ</name>
<keyword evidence="7" id="KW-0067">ATP-binding</keyword>
<dbReference type="SUPFAM" id="SSF47413">
    <property type="entry name" value="lambda repressor-like DNA-binding domains"/>
    <property type="match status" value="1"/>
</dbReference>
<dbReference type="GO" id="GO:0016779">
    <property type="term" value="F:nucleotidyltransferase activity"/>
    <property type="evidence" value="ECO:0007669"/>
    <property type="project" value="UniProtKB-KW"/>
</dbReference>
<comment type="cofactor">
    <cofactor evidence="1">
        <name>Mg(2+)</name>
        <dbReference type="ChEBI" id="CHEBI:18420"/>
    </cofactor>
</comment>
<evidence type="ECO:0000256" key="3">
    <source>
        <dbReference type="ARBA" id="ARBA00022679"/>
    </source>
</evidence>
<dbReference type="PROSITE" id="PS50943">
    <property type="entry name" value="HTH_CROC1"/>
    <property type="match status" value="1"/>
</dbReference>
<dbReference type="EMBL" id="CAFBNF010000056">
    <property type="protein sequence ID" value="CAB4938613.1"/>
    <property type="molecule type" value="Genomic_DNA"/>
</dbReference>
<comment type="similarity">
    <text evidence="9">Belongs to the MntA antitoxin family.</text>
</comment>
<evidence type="ECO:0000256" key="4">
    <source>
        <dbReference type="ARBA" id="ARBA00022695"/>
    </source>
</evidence>
<keyword evidence="2" id="KW-1277">Toxin-antitoxin system</keyword>
<dbReference type="GO" id="GO:0005524">
    <property type="term" value="F:ATP binding"/>
    <property type="evidence" value="ECO:0007669"/>
    <property type="project" value="UniProtKB-KW"/>
</dbReference>
<protein>
    <submittedName>
        <fullName evidence="11">Unannotated protein</fullName>
    </submittedName>
</protein>
<gene>
    <name evidence="11" type="ORF">UFOPK3773_00707</name>
</gene>
<dbReference type="InterPro" id="IPR001387">
    <property type="entry name" value="Cro/C1-type_HTH"/>
</dbReference>
<sequence>MTQAALARAAGTSQPTLAAYEAGAKSPSVRTLDKIVRAAGFSLTAVLHTAPAAGGVVLAEVRARQAEIRKSAAGYGIRNVRVFGSAARGDSRPDSDVDLLVDFDAERYGLGPLAGFRAEMRDLLGRDVDVATLALLREDLRAVAEADAVPL</sequence>
<keyword evidence="3" id="KW-0808">Transferase</keyword>
<keyword evidence="6" id="KW-0547">Nucleotide-binding</keyword>
<reference evidence="11" key="1">
    <citation type="submission" date="2020-05" db="EMBL/GenBank/DDBJ databases">
        <authorList>
            <person name="Chiriac C."/>
            <person name="Salcher M."/>
            <person name="Ghai R."/>
            <person name="Kavagutti S V."/>
        </authorList>
    </citation>
    <scope>NUCLEOTIDE SEQUENCE</scope>
</reference>
<dbReference type="Pfam" id="PF01909">
    <property type="entry name" value="NTP_transf_2"/>
    <property type="match status" value="1"/>
</dbReference>
<evidence type="ECO:0000256" key="9">
    <source>
        <dbReference type="ARBA" id="ARBA00038276"/>
    </source>
</evidence>
<organism evidence="11">
    <name type="scientific">freshwater metagenome</name>
    <dbReference type="NCBI Taxonomy" id="449393"/>
    <lineage>
        <taxon>unclassified sequences</taxon>
        <taxon>metagenomes</taxon>
        <taxon>ecological metagenomes</taxon>
    </lineage>
</organism>
<feature type="domain" description="HTH cro/C1-type" evidence="10">
    <location>
        <begin position="1"/>
        <end position="46"/>
    </location>
</feature>
<keyword evidence="5" id="KW-0479">Metal-binding</keyword>
<dbReference type="InterPro" id="IPR043519">
    <property type="entry name" value="NT_sf"/>
</dbReference>
<keyword evidence="8" id="KW-0460">Magnesium</keyword>
<dbReference type="Gene3D" id="1.10.260.40">
    <property type="entry name" value="lambda repressor-like DNA-binding domains"/>
    <property type="match status" value="1"/>
</dbReference>